<evidence type="ECO:0000256" key="2">
    <source>
        <dbReference type="ARBA" id="ARBA00023172"/>
    </source>
</evidence>
<dbReference type="InterPro" id="IPR002104">
    <property type="entry name" value="Integrase_catalytic"/>
</dbReference>
<proteinExistence type="predicted"/>
<keyword evidence="2" id="KW-0233">DNA recombination</keyword>
<evidence type="ECO:0000256" key="1">
    <source>
        <dbReference type="ARBA" id="ARBA00022908"/>
    </source>
</evidence>
<keyword evidence="1" id="KW-0229">DNA integration</keyword>
<dbReference type="InterPro" id="IPR050090">
    <property type="entry name" value="Tyrosine_recombinase_XerCD"/>
</dbReference>
<dbReference type="PANTHER" id="PTHR30349">
    <property type="entry name" value="PHAGE INTEGRASE-RELATED"/>
    <property type="match status" value="1"/>
</dbReference>
<dbReference type="Gene3D" id="1.10.443.10">
    <property type="entry name" value="Intergrase catalytic core"/>
    <property type="match status" value="1"/>
</dbReference>
<reference evidence="4 5" key="1">
    <citation type="submission" date="2016-09" db="EMBL/GenBank/DDBJ databases">
        <title>Phylogenomics of Achromobacter.</title>
        <authorList>
            <person name="Jeukens J."/>
            <person name="Freschi L."/>
            <person name="Vincent A.T."/>
            <person name="Emond-Rheault J.-G."/>
            <person name="Kukavica-Ibrulj I."/>
            <person name="Charette S.J."/>
            <person name="Levesque R.C."/>
        </authorList>
    </citation>
    <scope>NUCLEOTIDE SEQUENCE [LARGE SCALE GENOMIC DNA]</scope>
    <source>
        <strain evidence="4 5">AUS488</strain>
    </source>
</reference>
<evidence type="ECO:0000259" key="3">
    <source>
        <dbReference type="PROSITE" id="PS51898"/>
    </source>
</evidence>
<dbReference type="InterPro" id="IPR011010">
    <property type="entry name" value="DNA_brk_join_enz"/>
</dbReference>
<dbReference type="Pfam" id="PF00589">
    <property type="entry name" value="Phage_integrase"/>
    <property type="match status" value="1"/>
</dbReference>
<dbReference type="EMBL" id="MJMN01000016">
    <property type="protein sequence ID" value="OMG85381.1"/>
    <property type="molecule type" value="Genomic_DNA"/>
</dbReference>
<gene>
    <name evidence="4" type="ORF">BIZ92_26920</name>
</gene>
<dbReference type="Proteomes" id="UP000187251">
    <property type="component" value="Unassembled WGS sequence"/>
</dbReference>
<protein>
    <submittedName>
        <fullName evidence="4">Integrase</fullName>
    </submittedName>
</protein>
<dbReference type="CDD" id="cd00796">
    <property type="entry name" value="INT_Rci_Hp1_C"/>
    <property type="match status" value="1"/>
</dbReference>
<evidence type="ECO:0000313" key="4">
    <source>
        <dbReference type="EMBL" id="OMG85381.1"/>
    </source>
</evidence>
<dbReference type="GO" id="GO:0015074">
    <property type="term" value="P:DNA integration"/>
    <property type="evidence" value="ECO:0007669"/>
    <property type="project" value="UniProtKB-KW"/>
</dbReference>
<feature type="domain" description="Tyr recombinase" evidence="3">
    <location>
        <begin position="156"/>
        <end position="327"/>
    </location>
</feature>
<comment type="caution">
    <text evidence="4">The sequence shown here is derived from an EMBL/GenBank/DDBJ whole genome shotgun (WGS) entry which is preliminary data.</text>
</comment>
<dbReference type="GO" id="GO:0003677">
    <property type="term" value="F:DNA binding"/>
    <property type="evidence" value="ECO:0007669"/>
    <property type="project" value="InterPro"/>
</dbReference>
<dbReference type="RefSeq" id="WP_076412510.1">
    <property type="nucleotide sequence ID" value="NZ_AP028040.1"/>
</dbReference>
<dbReference type="SUPFAM" id="SSF56349">
    <property type="entry name" value="DNA breaking-rejoining enzymes"/>
    <property type="match status" value="1"/>
</dbReference>
<name>A0A1R1JSB4_ALCXX</name>
<dbReference type="PROSITE" id="PS51898">
    <property type="entry name" value="TYR_RECOMBINASE"/>
    <property type="match status" value="1"/>
</dbReference>
<accession>A0A1R1JSB4</accession>
<dbReference type="AlphaFoldDB" id="A0A1R1JSB4"/>
<sequence>MPTFRKRGSSWRAEVARNGHRESATFATKREAMDWANRRELELANARAGKVTRWPLADVMQRYADEVSPEKAGARWEKARIASIKKDKLAKLVMQDIGPAELADWRDRRLAEVQGATVLREIGLLRAIWTRAKLGEWRYVDHDPWPDVIKPKDNPARKIIFTNKQIEDIVSALGYSDGAPKDKREQTAVAFLLALETAMRSGEILTLEWKHVHLERRMLHLPRSKNGDARDVPLSRRAVALLEAMKGIHPEQVFTVNAGLRDAYFRQGKTLAKVDGPTFHDARATAITRLSKKLELLELAKMVGHRDPRSLMIYYRESATEIANKLD</sequence>
<dbReference type="PANTHER" id="PTHR30349:SF94">
    <property type="entry name" value="INTEGRASE_RECOMBINASE HI_1414-RELATED"/>
    <property type="match status" value="1"/>
</dbReference>
<organism evidence="4 5">
    <name type="scientific">Alcaligenes xylosoxydans xylosoxydans</name>
    <name type="common">Achromobacter xylosoxidans</name>
    <dbReference type="NCBI Taxonomy" id="85698"/>
    <lineage>
        <taxon>Bacteria</taxon>
        <taxon>Pseudomonadati</taxon>
        <taxon>Pseudomonadota</taxon>
        <taxon>Betaproteobacteria</taxon>
        <taxon>Burkholderiales</taxon>
        <taxon>Alcaligenaceae</taxon>
        <taxon>Achromobacter</taxon>
    </lineage>
</organism>
<dbReference type="GO" id="GO:0006310">
    <property type="term" value="P:DNA recombination"/>
    <property type="evidence" value="ECO:0007669"/>
    <property type="project" value="UniProtKB-KW"/>
</dbReference>
<dbReference type="OrthoDB" id="662444at2"/>
<evidence type="ECO:0000313" key="5">
    <source>
        <dbReference type="Proteomes" id="UP000187251"/>
    </source>
</evidence>
<dbReference type="InterPro" id="IPR013762">
    <property type="entry name" value="Integrase-like_cat_sf"/>
</dbReference>